<proteinExistence type="inferred from homology"/>
<sequence>MTTSHSPLTTTTAKRLAPWLAAALGIALATPALADNWEGTFGAGATYAPDYLGSDDYDIQALPVLNLTYGDQLSINLRDGIAWHAIRQGNWTASPFIGYTFGRDNEGDISRFEKVDGGATLGLRLSYQQGLWRYSVSGSTAVTGDVEGANFTGEAALRLPMSERTLFTLTPSVSYSNEKWTESFFGVSAQDSARSGIAAYTPDGGYWRAGINATLSYALTPEWTATGFVGTTYLTGNASDSPIVEDLGSDWQALTGVSLTYRF</sequence>
<keyword evidence="3 6" id="KW-0732">Signal</keyword>
<evidence type="ECO:0000256" key="2">
    <source>
        <dbReference type="ARBA" id="ARBA00005722"/>
    </source>
</evidence>
<accession>A0ABW8BSN2</accession>
<evidence type="ECO:0000313" key="7">
    <source>
        <dbReference type="EMBL" id="MFI8749262.1"/>
    </source>
</evidence>
<dbReference type="EMBL" id="JBITWC010000005">
    <property type="protein sequence ID" value="MFI8749262.1"/>
    <property type="molecule type" value="Genomic_DNA"/>
</dbReference>
<evidence type="ECO:0000313" key="8">
    <source>
        <dbReference type="Proteomes" id="UP001614338"/>
    </source>
</evidence>
<dbReference type="PANTHER" id="PTHR38776">
    <property type="entry name" value="MLTA-INTERACTING PROTEIN-RELATED"/>
    <property type="match status" value="1"/>
</dbReference>
<dbReference type="Pfam" id="PF06629">
    <property type="entry name" value="MipA"/>
    <property type="match status" value="1"/>
</dbReference>
<name>A0ABW8BSN2_9GAMM</name>
<comment type="caution">
    <text evidence="7">The sequence shown here is derived from an EMBL/GenBank/DDBJ whole genome shotgun (WGS) entry which is preliminary data.</text>
</comment>
<dbReference type="Proteomes" id="UP001614338">
    <property type="component" value="Unassembled WGS sequence"/>
</dbReference>
<feature type="signal peptide" evidence="6">
    <location>
        <begin position="1"/>
        <end position="34"/>
    </location>
</feature>
<gene>
    <name evidence="7" type="ORF">ACIGG6_04560</name>
</gene>
<reference evidence="7 8" key="1">
    <citation type="submission" date="2024-10" db="EMBL/GenBank/DDBJ databases">
        <title>The Natural Products Discovery Center: Release of the First 8490 Sequenced Strains for Exploring Actinobacteria Biosynthetic Diversity.</title>
        <authorList>
            <person name="Kalkreuter E."/>
            <person name="Kautsar S.A."/>
            <person name="Yang D."/>
            <person name="Bader C.D."/>
            <person name="Teijaro C.N."/>
            <person name="Fluegel L."/>
            <person name="Davis C.M."/>
            <person name="Simpson J.R."/>
            <person name="Lauterbach L."/>
            <person name="Steele A.D."/>
            <person name="Gui C."/>
            <person name="Meng S."/>
            <person name="Li G."/>
            <person name="Viehrig K."/>
            <person name="Ye F."/>
            <person name="Su P."/>
            <person name="Kiefer A.F."/>
            <person name="Nichols A."/>
            <person name="Cepeda A.J."/>
            <person name="Yan W."/>
            <person name="Fan B."/>
            <person name="Jiang Y."/>
            <person name="Adhikari A."/>
            <person name="Zheng C.-J."/>
            <person name="Schuster L."/>
            <person name="Cowan T.M."/>
            <person name="Smanski M.J."/>
            <person name="Chevrette M.G."/>
            <person name="De Carvalho L.P.S."/>
            <person name="Shen B."/>
        </authorList>
    </citation>
    <scope>NUCLEOTIDE SEQUENCE [LARGE SCALE GENOMIC DNA]</scope>
    <source>
        <strain evidence="7 8">NPDC077409</strain>
    </source>
</reference>
<keyword evidence="8" id="KW-1185">Reference proteome</keyword>
<protein>
    <submittedName>
        <fullName evidence="7">MipA/OmpV family protein</fullName>
    </submittedName>
</protein>
<keyword evidence="4" id="KW-0472">Membrane</keyword>
<evidence type="ECO:0000256" key="5">
    <source>
        <dbReference type="ARBA" id="ARBA00023237"/>
    </source>
</evidence>
<dbReference type="PANTHER" id="PTHR38776:SF1">
    <property type="entry name" value="MLTA-INTERACTING PROTEIN-RELATED"/>
    <property type="match status" value="1"/>
</dbReference>
<keyword evidence="5" id="KW-0998">Cell outer membrane</keyword>
<dbReference type="InterPro" id="IPR010583">
    <property type="entry name" value="MipA"/>
</dbReference>
<evidence type="ECO:0000256" key="3">
    <source>
        <dbReference type="ARBA" id="ARBA00022729"/>
    </source>
</evidence>
<organism evidence="7 8">
    <name type="scientific">Vreelandella lionensis</name>
    <dbReference type="NCBI Taxonomy" id="1144478"/>
    <lineage>
        <taxon>Bacteria</taxon>
        <taxon>Pseudomonadati</taxon>
        <taxon>Pseudomonadota</taxon>
        <taxon>Gammaproteobacteria</taxon>
        <taxon>Oceanospirillales</taxon>
        <taxon>Halomonadaceae</taxon>
        <taxon>Vreelandella</taxon>
    </lineage>
</organism>
<comment type="subcellular location">
    <subcellularLocation>
        <location evidence="1">Cell outer membrane</location>
    </subcellularLocation>
</comment>
<evidence type="ECO:0000256" key="6">
    <source>
        <dbReference type="SAM" id="SignalP"/>
    </source>
</evidence>
<comment type="similarity">
    <text evidence="2">Belongs to the MipA/OmpV family.</text>
</comment>
<feature type="chain" id="PRO_5046716822" evidence="6">
    <location>
        <begin position="35"/>
        <end position="263"/>
    </location>
</feature>
<evidence type="ECO:0000256" key="1">
    <source>
        <dbReference type="ARBA" id="ARBA00004442"/>
    </source>
</evidence>
<evidence type="ECO:0000256" key="4">
    <source>
        <dbReference type="ARBA" id="ARBA00023136"/>
    </source>
</evidence>
<dbReference type="RefSeq" id="WP_399842629.1">
    <property type="nucleotide sequence ID" value="NZ_JBITWC010000005.1"/>
</dbReference>